<dbReference type="AlphaFoldDB" id="A0A1M4XSX4"/>
<evidence type="ECO:0000256" key="3">
    <source>
        <dbReference type="ARBA" id="ARBA00023125"/>
    </source>
</evidence>
<dbReference type="GO" id="GO:0045881">
    <property type="term" value="P:positive regulation of sporulation resulting in formation of a cellular spore"/>
    <property type="evidence" value="ECO:0007669"/>
    <property type="project" value="TreeGrafter"/>
</dbReference>
<evidence type="ECO:0000313" key="5">
    <source>
        <dbReference type="EMBL" id="SHE96694.1"/>
    </source>
</evidence>
<protein>
    <submittedName>
        <fullName evidence="5">Chromosome partitioning protein, ParB family</fullName>
    </submittedName>
</protein>
<name>A0A1M4XSX4_9ACTN</name>
<dbReference type="InterPro" id="IPR050336">
    <property type="entry name" value="Chromosome_partition/occlusion"/>
</dbReference>
<dbReference type="FunFam" id="1.10.10.2830:FF:000001">
    <property type="entry name" value="Chromosome partitioning protein ParB"/>
    <property type="match status" value="1"/>
</dbReference>
<evidence type="ECO:0000256" key="1">
    <source>
        <dbReference type="ARBA" id="ARBA00006295"/>
    </source>
</evidence>
<dbReference type="Gene3D" id="1.10.10.2830">
    <property type="match status" value="1"/>
</dbReference>
<dbReference type="InterPro" id="IPR003115">
    <property type="entry name" value="ParB_N"/>
</dbReference>
<dbReference type="GO" id="GO:0007059">
    <property type="term" value="P:chromosome segregation"/>
    <property type="evidence" value="ECO:0007669"/>
    <property type="project" value="UniProtKB-KW"/>
</dbReference>
<dbReference type="SMART" id="SM00470">
    <property type="entry name" value="ParB"/>
    <property type="match status" value="1"/>
</dbReference>
<keyword evidence="3" id="KW-0238">DNA-binding</keyword>
<dbReference type="GO" id="GO:0005694">
    <property type="term" value="C:chromosome"/>
    <property type="evidence" value="ECO:0007669"/>
    <property type="project" value="TreeGrafter"/>
</dbReference>
<dbReference type="InterPro" id="IPR036086">
    <property type="entry name" value="ParB/Sulfiredoxin_sf"/>
</dbReference>
<feature type="domain" description="ParB-like N-terminal" evidence="4">
    <location>
        <begin position="28"/>
        <end position="118"/>
    </location>
</feature>
<dbReference type="Proteomes" id="UP000184295">
    <property type="component" value="Unassembled WGS sequence"/>
</dbReference>
<dbReference type="SUPFAM" id="SSF110849">
    <property type="entry name" value="ParB/Sulfiredoxin"/>
    <property type="match status" value="1"/>
</dbReference>
<dbReference type="RefSeq" id="WP_072792294.1">
    <property type="nucleotide sequence ID" value="NZ_FQUL01000045.1"/>
</dbReference>
<dbReference type="PANTHER" id="PTHR33375:SF1">
    <property type="entry name" value="CHROMOSOME-PARTITIONING PROTEIN PARB-RELATED"/>
    <property type="match status" value="1"/>
</dbReference>
<dbReference type="PANTHER" id="PTHR33375">
    <property type="entry name" value="CHROMOSOME-PARTITIONING PROTEIN PARB-RELATED"/>
    <property type="match status" value="1"/>
</dbReference>
<dbReference type="InterPro" id="IPR004437">
    <property type="entry name" value="ParB/RepB/Spo0J"/>
</dbReference>
<accession>A0A1M4XSX4</accession>
<dbReference type="NCBIfam" id="TIGR00180">
    <property type="entry name" value="parB_part"/>
    <property type="match status" value="1"/>
</dbReference>
<dbReference type="Pfam" id="PF17762">
    <property type="entry name" value="HTH_ParB"/>
    <property type="match status" value="1"/>
</dbReference>
<keyword evidence="6" id="KW-1185">Reference proteome</keyword>
<dbReference type="OrthoDB" id="9802051at2"/>
<evidence type="ECO:0000259" key="4">
    <source>
        <dbReference type="SMART" id="SM00470"/>
    </source>
</evidence>
<dbReference type="FunFam" id="3.90.1530.30:FF:000001">
    <property type="entry name" value="Chromosome partitioning protein ParB"/>
    <property type="match status" value="1"/>
</dbReference>
<dbReference type="SUPFAM" id="SSF109709">
    <property type="entry name" value="KorB DNA-binding domain-like"/>
    <property type="match status" value="1"/>
</dbReference>
<dbReference type="GO" id="GO:0003677">
    <property type="term" value="F:DNA binding"/>
    <property type="evidence" value="ECO:0007669"/>
    <property type="project" value="UniProtKB-KW"/>
</dbReference>
<keyword evidence="2" id="KW-0159">Chromosome partition</keyword>
<evidence type="ECO:0000256" key="2">
    <source>
        <dbReference type="ARBA" id="ARBA00022829"/>
    </source>
</evidence>
<dbReference type="EMBL" id="FQUL01000045">
    <property type="protein sequence ID" value="SHE96694.1"/>
    <property type="molecule type" value="Genomic_DNA"/>
</dbReference>
<evidence type="ECO:0000313" key="6">
    <source>
        <dbReference type="Proteomes" id="UP000184295"/>
    </source>
</evidence>
<organism evidence="5 6">
    <name type="scientific">Ferrithrix thermotolerans DSM 19514</name>
    <dbReference type="NCBI Taxonomy" id="1121881"/>
    <lineage>
        <taxon>Bacteria</taxon>
        <taxon>Bacillati</taxon>
        <taxon>Actinomycetota</taxon>
        <taxon>Acidimicrobiia</taxon>
        <taxon>Acidimicrobiales</taxon>
        <taxon>Acidimicrobiaceae</taxon>
        <taxon>Ferrithrix</taxon>
    </lineage>
</organism>
<dbReference type="InterPro" id="IPR041468">
    <property type="entry name" value="HTH_ParB/Spo0J"/>
</dbReference>
<proteinExistence type="inferred from homology"/>
<comment type="similarity">
    <text evidence="1">Belongs to the ParB family.</text>
</comment>
<dbReference type="Pfam" id="PF02195">
    <property type="entry name" value="ParB_N"/>
    <property type="match status" value="1"/>
</dbReference>
<reference evidence="6" key="1">
    <citation type="submission" date="2016-11" db="EMBL/GenBank/DDBJ databases">
        <authorList>
            <person name="Varghese N."/>
            <person name="Submissions S."/>
        </authorList>
    </citation>
    <scope>NUCLEOTIDE SEQUENCE [LARGE SCALE GENOMIC DNA]</scope>
    <source>
        <strain evidence="6">DSM 19514</strain>
    </source>
</reference>
<dbReference type="STRING" id="1121881.SAMN02745225_02129"/>
<gene>
    <name evidence="5" type="ORF">SAMN02745225_02129</name>
</gene>
<dbReference type="Gene3D" id="3.90.1530.30">
    <property type="match status" value="1"/>
</dbReference>
<sequence>MARVSGLGRGLSSLIPVDGNSDADSSLQNILISAIVPNRFQPRRVFDEESIASLAESIATIGVLQPVLVRRLDDTSYELIAGERRLRAARRAGLDRIPAVVQSAKDQESLERAIVENLHRADLNPLEEAGAYKQLIDDFNLTQEEVAKRVGKSRVAITNTLRMLQLPPAIQRMVGAGEISAGHARAILGIPDQRKQVELAEEVVKSDMSVRQVEERVRLLKEEVPETTGLLSKANAKTVERPSQADKSAGVVELENLLREHLDTEVVVTLGQVSSSGIQGGRIQISFGSIEDLERIFRTILH</sequence>